<dbReference type="RefSeq" id="WP_336588547.1">
    <property type="nucleotide sequence ID" value="NZ_JBBAXC010000020.1"/>
</dbReference>
<dbReference type="InterPro" id="IPR039072">
    <property type="entry name" value="ATP_synth_I_Bacilli"/>
</dbReference>
<keyword evidence="8" id="KW-1185">Reference proteome</keyword>
<dbReference type="Proteomes" id="UP001312865">
    <property type="component" value="Unassembled WGS sequence"/>
</dbReference>
<comment type="caution">
    <text evidence="7">The sequence shown here is derived from an EMBL/GenBank/DDBJ whole genome shotgun (WGS) entry which is preliminary data.</text>
</comment>
<proteinExistence type="predicted"/>
<evidence type="ECO:0000256" key="4">
    <source>
        <dbReference type="ARBA" id="ARBA00022989"/>
    </source>
</evidence>
<dbReference type="PANTHER" id="PTHR40035:SF1">
    <property type="entry name" value="ATP SYNTHASE PROTEIN I"/>
    <property type="match status" value="1"/>
</dbReference>
<feature type="transmembrane region" description="Helical" evidence="6">
    <location>
        <begin position="34"/>
        <end position="53"/>
    </location>
</feature>
<feature type="transmembrane region" description="Helical" evidence="6">
    <location>
        <begin position="12"/>
        <end position="28"/>
    </location>
</feature>
<evidence type="ECO:0000256" key="2">
    <source>
        <dbReference type="ARBA" id="ARBA00022475"/>
    </source>
</evidence>
<keyword evidence="4 6" id="KW-1133">Transmembrane helix</keyword>
<gene>
    <name evidence="7" type="ORF">WAK64_18780</name>
</gene>
<keyword evidence="3 6" id="KW-0812">Transmembrane</keyword>
<organism evidence="7 8">
    <name type="scientific">Bacillus spongiae</name>
    <dbReference type="NCBI Taxonomy" id="2683610"/>
    <lineage>
        <taxon>Bacteria</taxon>
        <taxon>Bacillati</taxon>
        <taxon>Bacillota</taxon>
        <taxon>Bacilli</taxon>
        <taxon>Bacillales</taxon>
        <taxon>Bacillaceae</taxon>
        <taxon>Bacillus</taxon>
    </lineage>
</organism>
<dbReference type="EMBL" id="JBBAXC010000020">
    <property type="protein sequence ID" value="MEI5909099.1"/>
    <property type="molecule type" value="Genomic_DNA"/>
</dbReference>
<protein>
    <submittedName>
        <fullName evidence="7">ATP synthase subunit I</fullName>
    </submittedName>
</protein>
<evidence type="ECO:0000256" key="6">
    <source>
        <dbReference type="SAM" id="Phobius"/>
    </source>
</evidence>
<evidence type="ECO:0000256" key="5">
    <source>
        <dbReference type="ARBA" id="ARBA00023136"/>
    </source>
</evidence>
<keyword evidence="2" id="KW-1003">Cell membrane</keyword>
<sequence>MPELHHVFTRHRKYIFYLLSISVLGWGFTSYQSIFLGFILGTTFSLFNHWLMVRRIQRFGQAVVEGRKVRSVGTFSRMASAVLAVVIATRYPEYFHLVSVILGLMTSYIVVMIDYAIITVFKSHK</sequence>
<comment type="subcellular location">
    <subcellularLocation>
        <location evidence="1">Cell membrane</location>
        <topology evidence="1">Multi-pass membrane protein</topology>
    </subcellularLocation>
</comment>
<name>A0ABU8HI68_9BACI</name>
<dbReference type="PANTHER" id="PTHR40035">
    <property type="entry name" value="ATP SYNTHASE PROTEIN I"/>
    <property type="match status" value="1"/>
</dbReference>
<dbReference type="InterPro" id="IPR005598">
    <property type="entry name" value="ATP_synth_I"/>
</dbReference>
<evidence type="ECO:0000256" key="1">
    <source>
        <dbReference type="ARBA" id="ARBA00004651"/>
    </source>
</evidence>
<dbReference type="Pfam" id="PF03899">
    <property type="entry name" value="ATP-synt_I"/>
    <property type="match status" value="1"/>
</dbReference>
<feature type="transmembrane region" description="Helical" evidence="6">
    <location>
        <begin position="97"/>
        <end position="121"/>
    </location>
</feature>
<evidence type="ECO:0000256" key="3">
    <source>
        <dbReference type="ARBA" id="ARBA00022692"/>
    </source>
</evidence>
<feature type="transmembrane region" description="Helical" evidence="6">
    <location>
        <begin position="74"/>
        <end position="91"/>
    </location>
</feature>
<evidence type="ECO:0000313" key="7">
    <source>
        <dbReference type="EMBL" id="MEI5909099.1"/>
    </source>
</evidence>
<reference evidence="7 8" key="1">
    <citation type="journal article" date="2018" name="J. Microbiol.">
        <title>Bacillus spongiae sp. nov., isolated from sponge of Jeju Island.</title>
        <authorList>
            <person name="Lee G.E."/>
            <person name="Im W.T."/>
            <person name="Park J.S."/>
        </authorList>
    </citation>
    <scope>NUCLEOTIDE SEQUENCE [LARGE SCALE GENOMIC DNA]</scope>
    <source>
        <strain evidence="7 8">135PIL107-10</strain>
    </source>
</reference>
<keyword evidence="5 6" id="KW-0472">Membrane</keyword>
<evidence type="ECO:0000313" key="8">
    <source>
        <dbReference type="Proteomes" id="UP001312865"/>
    </source>
</evidence>
<accession>A0ABU8HI68</accession>